<evidence type="ECO:0000256" key="12">
    <source>
        <dbReference type="HAMAP-Rule" id="MF_01398"/>
    </source>
</evidence>
<evidence type="ECO:0000256" key="7">
    <source>
        <dbReference type="ARBA" id="ARBA00023065"/>
    </source>
</evidence>
<evidence type="ECO:0000256" key="14">
    <source>
        <dbReference type="SAM" id="Coils"/>
    </source>
</evidence>
<comment type="subunit">
    <text evidence="12">F-type ATPases have 2 components, F(1) - the catalytic core - and F(0) - the membrane proton channel. F(1) has five subunits: alpha(3), beta(3), gamma(1), delta(1), epsilon(1). F(0) has three main subunits: a(1), b(2) and c(10-14). The alpha and beta chains form an alternating ring which encloses part of the gamma chain. F(1) is attached to F(0) by a central stalk formed by the gamma and epsilon chains, while a peripheral stalk is formed by the delta and b chains.</text>
</comment>
<feature type="coiled-coil region" evidence="14">
    <location>
        <begin position="48"/>
        <end position="75"/>
    </location>
</feature>
<comment type="subcellular location">
    <subcellularLocation>
        <location evidence="12">Cell membrane</location>
        <topology evidence="12">Single-pass membrane protein</topology>
    </subcellularLocation>
    <subcellularLocation>
        <location evidence="11">Endomembrane system</location>
        <topology evidence="11">Single-pass membrane protein</topology>
    </subcellularLocation>
</comment>
<comment type="function">
    <text evidence="10 12">F(1)F(0) ATP synthase produces ATP from ADP in the presence of a proton or sodium gradient. F-type ATPases consist of two structural domains, F(1) containing the extramembraneous catalytic core and F(0) containing the membrane proton channel, linked together by a central stalk and a peripheral stalk. During catalysis, ATP synthesis in the catalytic domain of F(1) is coupled via a rotary mechanism of the central stalk subunits to proton translocation.</text>
</comment>
<reference evidence="15 16" key="1">
    <citation type="submission" date="2022-06" db="EMBL/GenBank/DDBJ databases">
        <title>Draft genome sequence of type strain Streptomyces rubrisoli DSM 42083.</title>
        <authorList>
            <person name="Duangmal K."/>
            <person name="Klaysubun C."/>
        </authorList>
    </citation>
    <scope>NUCLEOTIDE SEQUENCE [LARGE SCALE GENOMIC DNA]</scope>
    <source>
        <strain evidence="15 16">DSM 42083</strain>
    </source>
</reference>
<evidence type="ECO:0000256" key="1">
    <source>
        <dbReference type="ARBA" id="ARBA00005513"/>
    </source>
</evidence>
<keyword evidence="8 12" id="KW-0472">Membrane</keyword>
<dbReference type="PANTHER" id="PTHR33445">
    <property type="entry name" value="ATP SYNTHASE SUBUNIT B', CHLOROPLASTIC"/>
    <property type="match status" value="1"/>
</dbReference>
<name>A0ABT1PLD9_9ACTN</name>
<comment type="function">
    <text evidence="12">Component of the F(0) channel, it forms part of the peripheral stalk, linking F(1) to F(0).</text>
</comment>
<keyword evidence="7 12" id="KW-0406">Ion transport</keyword>
<keyword evidence="9 12" id="KW-0066">ATP synthesis</keyword>
<keyword evidence="3 12" id="KW-0138">CF(0)</keyword>
<keyword evidence="14" id="KW-0175">Coiled coil</keyword>
<keyword evidence="2 12" id="KW-0813">Transport</keyword>
<dbReference type="Proteomes" id="UP001206206">
    <property type="component" value="Unassembled WGS sequence"/>
</dbReference>
<evidence type="ECO:0000256" key="4">
    <source>
        <dbReference type="ARBA" id="ARBA00022692"/>
    </source>
</evidence>
<evidence type="ECO:0000313" key="16">
    <source>
        <dbReference type="Proteomes" id="UP001206206"/>
    </source>
</evidence>
<evidence type="ECO:0000313" key="15">
    <source>
        <dbReference type="EMBL" id="MCQ4046178.1"/>
    </source>
</evidence>
<evidence type="ECO:0000256" key="10">
    <source>
        <dbReference type="ARBA" id="ARBA00025198"/>
    </source>
</evidence>
<gene>
    <name evidence="12" type="primary">atpF</name>
    <name evidence="15" type="ORF">NON19_30080</name>
</gene>
<accession>A0ABT1PLD9</accession>
<dbReference type="EMBL" id="JANFNH010000058">
    <property type="protein sequence ID" value="MCQ4046178.1"/>
    <property type="molecule type" value="Genomic_DNA"/>
</dbReference>
<comment type="similarity">
    <text evidence="1 12 13">Belongs to the ATPase B chain family.</text>
</comment>
<dbReference type="InterPro" id="IPR050059">
    <property type="entry name" value="ATP_synthase_B_chain"/>
</dbReference>
<dbReference type="HAMAP" id="MF_01398">
    <property type="entry name" value="ATP_synth_b_bprime"/>
    <property type="match status" value="1"/>
</dbReference>
<keyword evidence="6 12" id="KW-1133">Transmembrane helix</keyword>
<organism evidence="15 16">
    <name type="scientific">Streptantibioticus rubrisoli</name>
    <dbReference type="NCBI Taxonomy" id="1387313"/>
    <lineage>
        <taxon>Bacteria</taxon>
        <taxon>Bacillati</taxon>
        <taxon>Actinomycetota</taxon>
        <taxon>Actinomycetes</taxon>
        <taxon>Kitasatosporales</taxon>
        <taxon>Streptomycetaceae</taxon>
        <taxon>Streptantibioticus</taxon>
    </lineage>
</organism>
<keyword evidence="12" id="KW-1003">Cell membrane</keyword>
<comment type="caution">
    <text evidence="15">The sequence shown here is derived from an EMBL/GenBank/DDBJ whole genome shotgun (WGS) entry which is preliminary data.</text>
</comment>
<dbReference type="CDD" id="cd06503">
    <property type="entry name" value="ATP-synt_Fo_b"/>
    <property type="match status" value="1"/>
</dbReference>
<keyword evidence="5 12" id="KW-0375">Hydrogen ion transport</keyword>
<evidence type="ECO:0000256" key="2">
    <source>
        <dbReference type="ARBA" id="ARBA00022448"/>
    </source>
</evidence>
<evidence type="ECO:0000256" key="6">
    <source>
        <dbReference type="ARBA" id="ARBA00022989"/>
    </source>
</evidence>
<evidence type="ECO:0000256" key="11">
    <source>
        <dbReference type="ARBA" id="ARBA00037847"/>
    </source>
</evidence>
<keyword evidence="16" id="KW-1185">Reference proteome</keyword>
<dbReference type="InterPro" id="IPR002146">
    <property type="entry name" value="ATP_synth_b/b'su_bac/chlpt"/>
</dbReference>
<dbReference type="PANTHER" id="PTHR33445:SF1">
    <property type="entry name" value="ATP SYNTHASE SUBUNIT B"/>
    <property type="match status" value="1"/>
</dbReference>
<evidence type="ECO:0000256" key="9">
    <source>
        <dbReference type="ARBA" id="ARBA00023310"/>
    </source>
</evidence>
<dbReference type="RefSeq" id="WP_255932345.1">
    <property type="nucleotide sequence ID" value="NZ_JANFNH010000058.1"/>
</dbReference>
<evidence type="ECO:0000256" key="8">
    <source>
        <dbReference type="ARBA" id="ARBA00023136"/>
    </source>
</evidence>
<sequence>MGPLKIDTPDLVLGLVLFFIVFGLFALVLLPRIAKVIAEREELINGGLEKAAEQAAEAERTAAEGREIIAEARRAAARERQRQIEEGTALLTRIRQEGVRQREEVVATGLAKIAADRALAEAELRHDVGTLAVQLAGRIVGEPLDETARASAVVERFFAELGPRDTPVTD</sequence>
<feature type="transmembrane region" description="Helical" evidence="12">
    <location>
        <begin position="12"/>
        <end position="30"/>
    </location>
</feature>
<proteinExistence type="inferred from homology"/>
<evidence type="ECO:0000256" key="5">
    <source>
        <dbReference type="ARBA" id="ARBA00022781"/>
    </source>
</evidence>
<dbReference type="Pfam" id="PF00430">
    <property type="entry name" value="ATP-synt_B"/>
    <property type="match status" value="1"/>
</dbReference>
<protein>
    <recommendedName>
        <fullName evidence="12">ATP synthase subunit b</fullName>
    </recommendedName>
    <alternativeName>
        <fullName evidence="12">ATP synthase F(0) sector subunit b</fullName>
    </alternativeName>
    <alternativeName>
        <fullName evidence="12">ATPase subunit I</fullName>
    </alternativeName>
    <alternativeName>
        <fullName evidence="12">F-type ATPase subunit b</fullName>
        <shortName evidence="12">F-ATPase subunit b</shortName>
    </alternativeName>
</protein>
<evidence type="ECO:0000256" key="3">
    <source>
        <dbReference type="ARBA" id="ARBA00022547"/>
    </source>
</evidence>
<keyword evidence="4 12" id="KW-0812">Transmembrane</keyword>
<evidence type="ECO:0000256" key="13">
    <source>
        <dbReference type="RuleBase" id="RU003848"/>
    </source>
</evidence>